<feature type="signal peptide" evidence="1">
    <location>
        <begin position="1"/>
        <end position="20"/>
    </location>
</feature>
<name>A0A975AJW2_9GAMM</name>
<accession>A0A975AJW2</accession>
<proteinExistence type="predicted"/>
<dbReference type="EMBL" id="CP071504">
    <property type="protein sequence ID" value="QSX29520.1"/>
    <property type="molecule type" value="Genomic_DNA"/>
</dbReference>
<dbReference type="KEGG" id="scyp:JYB88_15165"/>
<protein>
    <submittedName>
        <fullName evidence="2">TIGR04219 family outer membrane beta-barrel protein</fullName>
    </submittedName>
</protein>
<keyword evidence="1" id="KW-0732">Signal</keyword>
<dbReference type="InterPro" id="IPR026387">
    <property type="entry name" value="OMP_w_GlyGly"/>
</dbReference>
<sequence length="243" mass="26004">MKKAILATALLATSVSSAQAATVIGFKLGADYWHTDVSGTFADGSGQHQGFDYDSSAQTSLWVAMEHPVPALPNVMIRQNSLDADGELNGEFSFGGRDFNGPLSANSDLTNTDFVLYYELLDNDLVSLDLGAAYKLMDGAIRVEQNGLPGQMNIDSGIIMGYASASIGVPGLGLYGFADVLTGIDETSVYDYAVGLGWEFDGVALDTRVRGGYRDFNFDVNNFSDVSSNMEFKGFFAGVELVF</sequence>
<dbReference type="RefSeq" id="WP_207324648.1">
    <property type="nucleotide sequence ID" value="NZ_CP071504.1"/>
</dbReference>
<dbReference type="Proteomes" id="UP000663281">
    <property type="component" value="Chromosome"/>
</dbReference>
<evidence type="ECO:0000313" key="3">
    <source>
        <dbReference type="Proteomes" id="UP000663281"/>
    </source>
</evidence>
<evidence type="ECO:0000256" key="1">
    <source>
        <dbReference type="SAM" id="SignalP"/>
    </source>
</evidence>
<reference evidence="2 3" key="1">
    <citation type="submission" date="2021-03" db="EMBL/GenBank/DDBJ databases">
        <title>Novel species identification of genus Shewanella.</title>
        <authorList>
            <person name="Liu G."/>
            <person name="Zhang Q."/>
        </authorList>
    </citation>
    <scope>NUCLEOTIDE SEQUENCE [LARGE SCALE GENOMIC DNA]</scope>
    <source>
        <strain evidence="2 3">FJAT-53726</strain>
    </source>
</reference>
<dbReference type="AlphaFoldDB" id="A0A975AJW2"/>
<evidence type="ECO:0000313" key="2">
    <source>
        <dbReference type="EMBL" id="QSX29520.1"/>
    </source>
</evidence>
<dbReference type="NCBIfam" id="TIGR04219">
    <property type="entry name" value="OMP_w_GlyGly"/>
    <property type="match status" value="1"/>
</dbReference>
<organism evidence="2 3">
    <name type="scientific">Shewanella cyperi</name>
    <dbReference type="NCBI Taxonomy" id="2814292"/>
    <lineage>
        <taxon>Bacteria</taxon>
        <taxon>Pseudomonadati</taxon>
        <taxon>Pseudomonadota</taxon>
        <taxon>Gammaproteobacteria</taxon>
        <taxon>Alteromonadales</taxon>
        <taxon>Shewanellaceae</taxon>
        <taxon>Shewanella</taxon>
    </lineage>
</organism>
<feature type="chain" id="PRO_5037813044" evidence="1">
    <location>
        <begin position="21"/>
        <end position="243"/>
    </location>
</feature>
<keyword evidence="3" id="KW-1185">Reference proteome</keyword>
<gene>
    <name evidence="2" type="ORF">JYB88_15165</name>
</gene>